<accession>A0ABR7L4W5</accession>
<keyword evidence="2" id="KW-1185">Reference proteome</keyword>
<dbReference type="Proteomes" id="UP000734823">
    <property type="component" value="Unassembled WGS sequence"/>
</dbReference>
<dbReference type="RefSeq" id="WP_187220086.1">
    <property type="nucleotide sequence ID" value="NZ_JABVED010000004.1"/>
</dbReference>
<evidence type="ECO:0000313" key="2">
    <source>
        <dbReference type="Proteomes" id="UP000734823"/>
    </source>
</evidence>
<sequence>MGDSEPRRVRVSMEVVVEVHDPVALEKYALDSIDACTFATDDGDNETARQQERALVMGDAAQAVSWIADPYAAISDDAGVEATESSHNAVELDSDHLPITDTDIPDFATQFPACTCNKDSCAGCSGLQLTPRTASVLWSSCQLRADLAYEDVIVFGDEPSGRRRFSDVSLTWVA</sequence>
<name>A0ABR7L4W5_9PSEU</name>
<protein>
    <submittedName>
        <fullName evidence="1">Uncharacterized protein</fullName>
    </submittedName>
</protein>
<evidence type="ECO:0000313" key="1">
    <source>
        <dbReference type="EMBL" id="MBC6447578.1"/>
    </source>
</evidence>
<dbReference type="EMBL" id="JABVED010000004">
    <property type="protein sequence ID" value="MBC6447578.1"/>
    <property type="molecule type" value="Genomic_DNA"/>
</dbReference>
<gene>
    <name evidence="1" type="ORF">GPZ80_10390</name>
</gene>
<organism evidence="1 2">
    <name type="scientific">Actinokineospora xionganensis</name>
    <dbReference type="NCBI Taxonomy" id="2684470"/>
    <lineage>
        <taxon>Bacteria</taxon>
        <taxon>Bacillati</taxon>
        <taxon>Actinomycetota</taxon>
        <taxon>Actinomycetes</taxon>
        <taxon>Pseudonocardiales</taxon>
        <taxon>Pseudonocardiaceae</taxon>
        <taxon>Actinokineospora</taxon>
    </lineage>
</organism>
<comment type="caution">
    <text evidence="1">The sequence shown here is derived from an EMBL/GenBank/DDBJ whole genome shotgun (WGS) entry which is preliminary data.</text>
</comment>
<reference evidence="1 2" key="1">
    <citation type="submission" date="2020-06" db="EMBL/GenBank/DDBJ databases">
        <title>Actinokineospora xiongansis sp. nov., isolated from soil of Baiyangdian.</title>
        <authorList>
            <person name="Zhang X."/>
        </authorList>
    </citation>
    <scope>NUCLEOTIDE SEQUENCE [LARGE SCALE GENOMIC DNA]</scope>
    <source>
        <strain evidence="1 2">HBU206404</strain>
    </source>
</reference>
<proteinExistence type="predicted"/>